<reference evidence="2 3" key="1">
    <citation type="journal article" date="2018" name="Environ. Microbiol.">
        <title>Novel energy conservation strategies and behaviour of Pelotomaculum schinkii driving syntrophic propionate catabolism.</title>
        <authorList>
            <person name="Hidalgo-Ahumada C.A.P."/>
            <person name="Nobu M.K."/>
            <person name="Narihiro T."/>
            <person name="Tamaki H."/>
            <person name="Liu W.T."/>
            <person name="Kamagata Y."/>
            <person name="Stams A.J.M."/>
            <person name="Imachi H."/>
            <person name="Sousa D.Z."/>
        </authorList>
    </citation>
    <scope>NUCLEOTIDE SEQUENCE [LARGE SCALE GENOMIC DNA]</scope>
    <source>
        <strain evidence="2 3">HH</strain>
    </source>
</reference>
<evidence type="ECO:0000313" key="2">
    <source>
        <dbReference type="EMBL" id="TEB04614.1"/>
    </source>
</evidence>
<dbReference type="Proteomes" id="UP000298324">
    <property type="component" value="Unassembled WGS sequence"/>
</dbReference>
<gene>
    <name evidence="2" type="ORF">Psch_03375</name>
</gene>
<dbReference type="AlphaFoldDB" id="A0A4Y7R6N7"/>
<organism evidence="2 3">
    <name type="scientific">Pelotomaculum schinkii</name>
    <dbReference type="NCBI Taxonomy" id="78350"/>
    <lineage>
        <taxon>Bacteria</taxon>
        <taxon>Bacillati</taxon>
        <taxon>Bacillota</taxon>
        <taxon>Clostridia</taxon>
        <taxon>Eubacteriales</taxon>
        <taxon>Desulfotomaculaceae</taxon>
        <taxon>Pelotomaculum</taxon>
    </lineage>
</organism>
<feature type="transmembrane region" description="Helical" evidence="1">
    <location>
        <begin position="6"/>
        <end position="22"/>
    </location>
</feature>
<keyword evidence="1" id="KW-1133">Transmembrane helix</keyword>
<keyword evidence="1" id="KW-0472">Membrane</keyword>
<dbReference type="RefSeq" id="WP_190258971.1">
    <property type="nucleotide sequence ID" value="NZ_QFGA01000003.1"/>
</dbReference>
<feature type="transmembrane region" description="Helical" evidence="1">
    <location>
        <begin position="34"/>
        <end position="56"/>
    </location>
</feature>
<dbReference type="InterPro" id="IPR017850">
    <property type="entry name" value="Alkaline_phosphatase_core_sf"/>
</dbReference>
<dbReference type="SUPFAM" id="SSF53649">
    <property type="entry name" value="Alkaline phosphatase-like"/>
    <property type="match status" value="1"/>
</dbReference>
<name>A0A4Y7R6N7_9FIRM</name>
<evidence type="ECO:0000256" key="1">
    <source>
        <dbReference type="SAM" id="Phobius"/>
    </source>
</evidence>
<evidence type="ECO:0000313" key="3">
    <source>
        <dbReference type="Proteomes" id="UP000298324"/>
    </source>
</evidence>
<comment type="caution">
    <text evidence="2">The sequence shown here is derived from an EMBL/GenBank/DDBJ whole genome shotgun (WGS) entry which is preliminary data.</text>
</comment>
<feature type="transmembrane region" description="Helical" evidence="1">
    <location>
        <begin position="62"/>
        <end position="82"/>
    </location>
</feature>
<keyword evidence="3" id="KW-1185">Reference proteome</keyword>
<proteinExistence type="predicted"/>
<dbReference type="EMBL" id="QFGA01000003">
    <property type="protein sequence ID" value="TEB04614.1"/>
    <property type="molecule type" value="Genomic_DNA"/>
</dbReference>
<feature type="transmembrane region" description="Helical" evidence="1">
    <location>
        <begin position="125"/>
        <end position="144"/>
    </location>
</feature>
<sequence length="486" mass="56982">MLKKVCFIHPFLFSIFPALFLYSHNIKEASINQIFLPIIFSFTFTFFLFIILYLGIKDITKASLITSVFVVMFFTYGHLFDLLKTGDIFIQHRYLLPSTLLLWGYITYFIIIVKKHIFLENLSNILVLISLSLVAVNIFTIVPYEFKKSMFVTLDTDTGKVDNSSTTLPDVYYVILDEYASLNTIKNYYMYDNSQFAEYLVDNGFYVAEESRSKYTQTYKSIDSSLNMKYLDNEGDLITYQEISNNKVFEYFKKKGYKNIYIGNWYDLTRYKINADYQYNYYIDSNSNYLDEFSVILINSTILKPFNYLFNNSYDSSNMRRNAITFAFNKLKYLPETNSPKFVFAHILCPHTPFVFDQNGGEVNEINSNNWVDKQYYLNQYIYTTKQVEILVNELLTKSVKPPIIIIQSDHGPRPNDSLQEQGVDITKGIPEGEMHRIFNAYYCPGIDKKIFYSTISPVNSFRLILKYYFGEDIGLLEDYHNEGIK</sequence>
<feature type="transmembrane region" description="Helical" evidence="1">
    <location>
        <begin position="94"/>
        <end position="113"/>
    </location>
</feature>
<keyword evidence="1" id="KW-0812">Transmembrane</keyword>
<dbReference type="Gene3D" id="3.40.720.10">
    <property type="entry name" value="Alkaline Phosphatase, subunit A"/>
    <property type="match status" value="1"/>
</dbReference>
<accession>A0A4Y7R6N7</accession>
<protein>
    <submittedName>
        <fullName evidence="2">Sulfatase</fullName>
    </submittedName>
</protein>